<feature type="transmembrane region" description="Helical" evidence="1">
    <location>
        <begin position="53"/>
        <end position="73"/>
    </location>
</feature>
<keyword evidence="1" id="KW-1133">Transmembrane helix</keyword>
<keyword evidence="1" id="KW-0812">Transmembrane</keyword>
<feature type="transmembrane region" description="Helical" evidence="1">
    <location>
        <begin position="357"/>
        <end position="380"/>
    </location>
</feature>
<evidence type="ECO:0000313" key="2">
    <source>
        <dbReference type="EMBL" id="RWW91755.1"/>
    </source>
</evidence>
<reference evidence="2 3" key="1">
    <citation type="submission" date="2019-01" db="EMBL/GenBank/DDBJ databases">
        <title>Flavobacterium sp. nov.,isolated from freshwater.</title>
        <authorList>
            <person name="Zhang R."/>
            <person name="Du Z.-J."/>
        </authorList>
    </citation>
    <scope>NUCLEOTIDE SEQUENCE [LARGE SCALE GENOMIC DNA]</scope>
    <source>
        <strain evidence="2 3">1E403</strain>
    </source>
</reference>
<dbReference type="Proteomes" id="UP000287527">
    <property type="component" value="Unassembled WGS sequence"/>
</dbReference>
<feature type="transmembrane region" description="Helical" evidence="1">
    <location>
        <begin position="299"/>
        <end position="319"/>
    </location>
</feature>
<sequence>MSGIIKKFTNSKNLSTFAIVISVFICYTGMYAVRKSFLAGKYTGLVFGYGVDAKTILVLSQVLGYMVSKFLGIKIISEMPKSKRAIVLTGLIFFALLMLALFAIVPAEWKILALFLNGLPLGMVFGIVFSYIEGRKNTELLAAALSATFIFSTSFVKTVGLLLMRDFNIDEYSMPFYTGLLFFPFFLLSVWVLNKSKGPDESDIKARSERVPMHSKDRKDFIKANGVGYFGLVGIYILLTVVRDFRDNFMVEFWSEQGYSSSPNIVTLTEIPVAIIVLAIAAAGVLIRNNNRAFNTGMLLTAVGAVIIIVFTLLFNQGLISPVTWMVTTGVGIYLPYILFHCLVFERLVALLSFKGNVGFLFYMADALGYLSSVIVLLLKEVVGFKQTWGHFFIWLNLESAALLLLLSLFAMWYFNKRIDEKKEKQVIAYP</sequence>
<dbReference type="RefSeq" id="WP_128391363.1">
    <property type="nucleotide sequence ID" value="NZ_SBII01000017.1"/>
</dbReference>
<dbReference type="AlphaFoldDB" id="A0A444GL62"/>
<proteinExistence type="predicted"/>
<comment type="caution">
    <text evidence="2">The sequence shown here is derived from an EMBL/GenBank/DDBJ whole genome shotgun (WGS) entry which is preliminary data.</text>
</comment>
<evidence type="ECO:0000256" key="1">
    <source>
        <dbReference type="SAM" id="Phobius"/>
    </source>
</evidence>
<dbReference type="EMBL" id="SBII01000017">
    <property type="protein sequence ID" value="RWW91755.1"/>
    <property type="molecule type" value="Genomic_DNA"/>
</dbReference>
<keyword evidence="1" id="KW-0472">Membrane</keyword>
<feature type="transmembrane region" description="Helical" evidence="1">
    <location>
        <begin position="265"/>
        <end position="287"/>
    </location>
</feature>
<feature type="transmembrane region" description="Helical" evidence="1">
    <location>
        <begin position="176"/>
        <end position="193"/>
    </location>
</feature>
<feature type="transmembrane region" description="Helical" evidence="1">
    <location>
        <begin position="325"/>
        <end position="345"/>
    </location>
</feature>
<protein>
    <recommendedName>
        <fullName evidence="4">MFS transporter</fullName>
    </recommendedName>
</protein>
<feature type="transmembrane region" description="Helical" evidence="1">
    <location>
        <begin position="111"/>
        <end position="132"/>
    </location>
</feature>
<feature type="transmembrane region" description="Helical" evidence="1">
    <location>
        <begin position="392"/>
        <end position="415"/>
    </location>
</feature>
<keyword evidence="3" id="KW-1185">Reference proteome</keyword>
<feature type="transmembrane region" description="Helical" evidence="1">
    <location>
        <begin position="226"/>
        <end position="245"/>
    </location>
</feature>
<feature type="transmembrane region" description="Helical" evidence="1">
    <location>
        <begin position="144"/>
        <end position="164"/>
    </location>
</feature>
<dbReference type="SUPFAM" id="SSF103473">
    <property type="entry name" value="MFS general substrate transporter"/>
    <property type="match status" value="1"/>
</dbReference>
<name>A0A444GL62_9FLAO</name>
<feature type="transmembrane region" description="Helical" evidence="1">
    <location>
        <begin position="12"/>
        <end position="33"/>
    </location>
</feature>
<dbReference type="InterPro" id="IPR043745">
    <property type="entry name" value="DUF5690"/>
</dbReference>
<gene>
    <name evidence="2" type="ORF">EPI11_17890</name>
</gene>
<dbReference type="OrthoDB" id="182994at2"/>
<dbReference type="InterPro" id="IPR036259">
    <property type="entry name" value="MFS_trans_sf"/>
</dbReference>
<feature type="transmembrane region" description="Helical" evidence="1">
    <location>
        <begin position="85"/>
        <end position="105"/>
    </location>
</feature>
<organism evidence="2 3">
    <name type="scientific">Flavobacterium cerinum</name>
    <dbReference type="NCBI Taxonomy" id="2502784"/>
    <lineage>
        <taxon>Bacteria</taxon>
        <taxon>Pseudomonadati</taxon>
        <taxon>Bacteroidota</taxon>
        <taxon>Flavobacteriia</taxon>
        <taxon>Flavobacteriales</taxon>
        <taxon>Flavobacteriaceae</taxon>
        <taxon>Flavobacterium</taxon>
    </lineage>
</organism>
<evidence type="ECO:0008006" key="4">
    <source>
        <dbReference type="Google" id="ProtNLM"/>
    </source>
</evidence>
<accession>A0A444GL62</accession>
<dbReference type="Pfam" id="PF18943">
    <property type="entry name" value="DUF5690"/>
    <property type="match status" value="1"/>
</dbReference>
<evidence type="ECO:0000313" key="3">
    <source>
        <dbReference type="Proteomes" id="UP000287527"/>
    </source>
</evidence>